<gene>
    <name evidence="1" type="ORF">METZ01_LOCUS439016</name>
</gene>
<protein>
    <submittedName>
        <fullName evidence="1">Uncharacterized protein</fullName>
    </submittedName>
</protein>
<reference evidence="1" key="1">
    <citation type="submission" date="2018-05" db="EMBL/GenBank/DDBJ databases">
        <authorList>
            <person name="Lanie J.A."/>
            <person name="Ng W.-L."/>
            <person name="Kazmierczak K.M."/>
            <person name="Andrzejewski T.M."/>
            <person name="Davidsen T.M."/>
            <person name="Wayne K.J."/>
            <person name="Tettelin H."/>
            <person name="Glass J.I."/>
            <person name="Rusch D."/>
            <person name="Podicherti R."/>
            <person name="Tsui H.-C.T."/>
            <person name="Winkler M.E."/>
        </authorList>
    </citation>
    <scope>NUCLEOTIDE SEQUENCE</scope>
</reference>
<organism evidence="1">
    <name type="scientific">marine metagenome</name>
    <dbReference type="NCBI Taxonomy" id="408172"/>
    <lineage>
        <taxon>unclassified sequences</taxon>
        <taxon>metagenomes</taxon>
        <taxon>ecological metagenomes</taxon>
    </lineage>
</organism>
<sequence length="40" mass="4481">MNVVSQVRYNAGVIWYQSNTLSSCQGMFASSYGYDCVFFG</sequence>
<dbReference type="EMBL" id="UINC01178159">
    <property type="protein sequence ID" value="SVD86162.1"/>
    <property type="molecule type" value="Genomic_DNA"/>
</dbReference>
<proteinExistence type="predicted"/>
<accession>A0A382YSB3</accession>
<evidence type="ECO:0000313" key="1">
    <source>
        <dbReference type="EMBL" id="SVD86162.1"/>
    </source>
</evidence>
<name>A0A382YSB3_9ZZZZ</name>
<dbReference type="AlphaFoldDB" id="A0A382YSB3"/>